<name>A0A6P8WMM7_DROAB</name>
<dbReference type="InterPro" id="IPR023271">
    <property type="entry name" value="Aquaporin-like"/>
</dbReference>
<evidence type="ECO:0000256" key="1">
    <source>
        <dbReference type="ARBA" id="ARBA00004141"/>
    </source>
</evidence>
<feature type="transmembrane region" description="Helical" evidence="6">
    <location>
        <begin position="21"/>
        <end position="40"/>
    </location>
</feature>
<evidence type="ECO:0000256" key="5">
    <source>
        <dbReference type="RuleBase" id="RU000477"/>
    </source>
</evidence>
<dbReference type="Pfam" id="PF00230">
    <property type="entry name" value="MIP"/>
    <property type="match status" value="1"/>
</dbReference>
<feature type="transmembrane region" description="Helical" evidence="6">
    <location>
        <begin position="133"/>
        <end position="157"/>
    </location>
</feature>
<keyword evidence="7" id="KW-1185">Reference proteome</keyword>
<reference evidence="8" key="1">
    <citation type="submission" date="2025-08" db="UniProtKB">
        <authorList>
            <consortium name="RefSeq"/>
        </authorList>
    </citation>
    <scope>IDENTIFICATION</scope>
    <source>
        <strain evidence="8">15112-1751.03</strain>
        <tissue evidence="8">Whole Adult</tissue>
    </source>
</reference>
<dbReference type="Proteomes" id="UP000515160">
    <property type="component" value="Chromosome 3"/>
</dbReference>
<dbReference type="GO" id="GO:0005886">
    <property type="term" value="C:plasma membrane"/>
    <property type="evidence" value="ECO:0007669"/>
    <property type="project" value="TreeGrafter"/>
</dbReference>
<keyword evidence="4 6" id="KW-0472">Membrane</keyword>
<keyword evidence="2 5" id="KW-0812">Transmembrane</keyword>
<proteinExistence type="inferred from homology"/>
<dbReference type="PANTHER" id="PTHR19139:SF270">
    <property type="entry name" value="ENTOMOGLYCEROPORIN 1-RELATED"/>
    <property type="match status" value="1"/>
</dbReference>
<keyword evidence="5" id="KW-0813">Transport</keyword>
<evidence type="ECO:0000256" key="6">
    <source>
        <dbReference type="SAM" id="Phobius"/>
    </source>
</evidence>
<accession>A0A6P8WMM7</accession>
<dbReference type="PROSITE" id="PS51257">
    <property type="entry name" value="PROKAR_LIPOPROTEIN"/>
    <property type="match status" value="1"/>
</dbReference>
<feature type="transmembrane region" description="Helical" evidence="6">
    <location>
        <begin position="210"/>
        <end position="231"/>
    </location>
</feature>
<comment type="subcellular location">
    <subcellularLocation>
        <location evidence="1">Membrane</location>
        <topology evidence="1">Multi-pass membrane protein</topology>
    </subcellularLocation>
</comment>
<keyword evidence="3 6" id="KW-1133">Transmembrane helix</keyword>
<dbReference type="InterPro" id="IPR000425">
    <property type="entry name" value="MIP"/>
</dbReference>
<organism evidence="7 8">
    <name type="scientific">Drosophila albomicans</name>
    <name type="common">Fruit fly</name>
    <dbReference type="NCBI Taxonomy" id="7291"/>
    <lineage>
        <taxon>Eukaryota</taxon>
        <taxon>Metazoa</taxon>
        <taxon>Ecdysozoa</taxon>
        <taxon>Arthropoda</taxon>
        <taxon>Hexapoda</taxon>
        <taxon>Insecta</taxon>
        <taxon>Pterygota</taxon>
        <taxon>Neoptera</taxon>
        <taxon>Endopterygota</taxon>
        <taxon>Diptera</taxon>
        <taxon>Brachycera</taxon>
        <taxon>Muscomorpha</taxon>
        <taxon>Ephydroidea</taxon>
        <taxon>Drosophilidae</taxon>
        <taxon>Drosophila</taxon>
    </lineage>
</organism>
<dbReference type="SUPFAM" id="SSF81338">
    <property type="entry name" value="Aquaporin-like"/>
    <property type="match status" value="1"/>
</dbReference>
<comment type="similarity">
    <text evidence="5">Belongs to the MIP/aquaporin (TC 1.A.8) family.</text>
</comment>
<dbReference type="InterPro" id="IPR034294">
    <property type="entry name" value="Aquaporin_transptr"/>
</dbReference>
<dbReference type="GeneID" id="117568420"/>
<evidence type="ECO:0000256" key="4">
    <source>
        <dbReference type="ARBA" id="ARBA00023136"/>
    </source>
</evidence>
<evidence type="ECO:0000313" key="7">
    <source>
        <dbReference type="Proteomes" id="UP000515160"/>
    </source>
</evidence>
<sequence length="255" mass="27932">MLDASKMKLNNNTMMRGLSEFSATSILMIFSCIGCTANQQDYNHGILIASLIQGMAVVMIMHIFGFISGAHANPCVSIACCLLGHIGSHMMIFYVASQLAGATFGYFLLHQMVPQATIMSSKLGNCIVEPMEGLSYVQILSIEGFLAAVMTFAWCALWDVRSGRFLDSVTLRIGCLITACHLVGAQLTGATMNPAKLLIPTLYNGNPETVLMQLSGQLVACIIVPQIWHFVFSQRYRPLRVENSERPSPELYLTP</sequence>
<gene>
    <name evidence="8" type="primary">LOC117568420</name>
</gene>
<dbReference type="PRINTS" id="PR00783">
    <property type="entry name" value="MINTRINSICP"/>
</dbReference>
<dbReference type="AlphaFoldDB" id="A0A6P8WMM7"/>
<feature type="transmembrane region" description="Helical" evidence="6">
    <location>
        <begin position="169"/>
        <end position="190"/>
    </location>
</feature>
<dbReference type="PANTHER" id="PTHR19139">
    <property type="entry name" value="AQUAPORIN TRANSPORTER"/>
    <property type="match status" value="1"/>
</dbReference>
<dbReference type="Gene3D" id="1.20.1080.10">
    <property type="entry name" value="Glycerol uptake facilitator protein"/>
    <property type="match status" value="1"/>
</dbReference>
<dbReference type="OrthoDB" id="3222at2759"/>
<dbReference type="RefSeq" id="XP_034104956.1">
    <property type="nucleotide sequence ID" value="XM_034249065.2"/>
</dbReference>
<evidence type="ECO:0000256" key="2">
    <source>
        <dbReference type="ARBA" id="ARBA00022692"/>
    </source>
</evidence>
<evidence type="ECO:0000313" key="8">
    <source>
        <dbReference type="RefSeq" id="XP_034104956.1"/>
    </source>
</evidence>
<dbReference type="GO" id="GO:0015267">
    <property type="term" value="F:channel activity"/>
    <property type="evidence" value="ECO:0007669"/>
    <property type="project" value="InterPro"/>
</dbReference>
<feature type="transmembrane region" description="Helical" evidence="6">
    <location>
        <begin position="46"/>
        <end position="70"/>
    </location>
</feature>
<protein>
    <submittedName>
        <fullName evidence="8">Aquaporin-2</fullName>
    </submittedName>
</protein>
<evidence type="ECO:0000256" key="3">
    <source>
        <dbReference type="ARBA" id="ARBA00022989"/>
    </source>
</evidence>